<accession>A0AC35GYC7</accession>
<sequence length="741" mass="82037">MLRSKPTVILKQSAACFRRFYQIRAESTSSFVVVGEKEITFKTGHVARFADGAVVIESGDTAILATVVSKTKDQSMGLDGLPLQVDFRQSAAAIGRIPTTYLRREMQQSDADIITSRIIDRSIRPMFPDGFSFDTQVNCKPLSLDENADSVVMAVNAASCALAISKVPLKTSVAAVRVGVLDGKIVINPFNEQLKYTSMNLLVSGTKNNRVVMIEMDGKEIEIVIFEEAIRQAFLDIDKLLTCIDELEKKAGKQKITYEMGNVEGKEKILEHIKTVAEEQLIHILMDPTHDKISRDNAINEIRKMITSAFENNSELSSKLINNAWTSFVKFTLRRLILEQNVRCDGRSLDEFRPISIEMDVYKKLHGSALFQRGQSQVFGTVTFDSPDSAFHPDSIAQLLGAQQKKSFFLHYEFPGFATNEFSSGRPFNRRELGHGVLAEKSLKHVIPENFPYCVRLACQVLESNGSTSMASACVGSLALFDAGVPIKNHVAGVAIGMVSTEGKETEDYRILTDILGIEDFAGDIDFKIAGTKRGFTAMQLDLKTGGLTPKQLIEAVEAGRKGIDHVLGKMNAAIETPRSNFKPTVPIMSTLPLPLHKRSILYRNGGYNVKLIQAETGVKISVEDDSNILLFAQNPKKLAEAKKMIETMMEEGTSLELDFGAIYKVEIIDIQENGIFVRVKPGTRPLFIANRHLDARKVNHASALGFEIGQTISIQYLGRDEATGSHRFSRKMLQAAASRR</sequence>
<organism evidence="1 2">
    <name type="scientific">Panagrolaimus sp. PS1159</name>
    <dbReference type="NCBI Taxonomy" id="55785"/>
    <lineage>
        <taxon>Eukaryota</taxon>
        <taxon>Metazoa</taxon>
        <taxon>Ecdysozoa</taxon>
        <taxon>Nematoda</taxon>
        <taxon>Chromadorea</taxon>
        <taxon>Rhabditida</taxon>
        <taxon>Tylenchina</taxon>
        <taxon>Panagrolaimomorpha</taxon>
        <taxon>Panagrolaimoidea</taxon>
        <taxon>Panagrolaimidae</taxon>
        <taxon>Panagrolaimus</taxon>
    </lineage>
</organism>
<proteinExistence type="predicted"/>
<dbReference type="Proteomes" id="UP000887580">
    <property type="component" value="Unplaced"/>
</dbReference>
<evidence type="ECO:0000313" key="1">
    <source>
        <dbReference type="Proteomes" id="UP000887580"/>
    </source>
</evidence>
<reference evidence="2" key="1">
    <citation type="submission" date="2022-11" db="UniProtKB">
        <authorList>
            <consortium name="WormBaseParasite"/>
        </authorList>
    </citation>
    <scope>IDENTIFICATION</scope>
</reference>
<protein>
    <submittedName>
        <fullName evidence="2">Polyribonucleotide nucleotidyltransferase</fullName>
    </submittedName>
</protein>
<evidence type="ECO:0000313" key="2">
    <source>
        <dbReference type="WBParaSite" id="PS1159_v2.g9870.t1"/>
    </source>
</evidence>
<name>A0AC35GYC7_9BILA</name>
<dbReference type="WBParaSite" id="PS1159_v2.g9870.t1">
    <property type="protein sequence ID" value="PS1159_v2.g9870.t1"/>
    <property type="gene ID" value="PS1159_v2.g9870"/>
</dbReference>